<dbReference type="EMBL" id="CDMY01000663">
    <property type="protein sequence ID" value="CEM28868.1"/>
    <property type="molecule type" value="Genomic_DNA"/>
</dbReference>
<protein>
    <submittedName>
        <fullName evidence="2">Uncharacterized protein</fullName>
    </submittedName>
</protein>
<dbReference type="InParanoid" id="A0A0G4GGY5"/>
<accession>A0A0G4GGY5</accession>
<evidence type="ECO:0000313" key="2">
    <source>
        <dbReference type="EMBL" id="CEM28868.1"/>
    </source>
</evidence>
<dbReference type="Proteomes" id="UP000041254">
    <property type="component" value="Unassembled WGS sequence"/>
</dbReference>
<feature type="region of interest" description="Disordered" evidence="1">
    <location>
        <begin position="1"/>
        <end position="26"/>
    </location>
</feature>
<dbReference type="AlphaFoldDB" id="A0A0G4GGY5"/>
<keyword evidence="3" id="KW-1185">Reference proteome</keyword>
<gene>
    <name evidence="2" type="ORF">Vbra_23052</name>
</gene>
<proteinExistence type="predicted"/>
<feature type="compositionally biased region" description="Polar residues" evidence="1">
    <location>
        <begin position="12"/>
        <end position="21"/>
    </location>
</feature>
<evidence type="ECO:0000256" key="1">
    <source>
        <dbReference type="SAM" id="MobiDB-lite"/>
    </source>
</evidence>
<feature type="region of interest" description="Disordered" evidence="1">
    <location>
        <begin position="108"/>
        <end position="132"/>
    </location>
</feature>
<dbReference type="VEuPathDB" id="CryptoDB:Vbra_23052"/>
<evidence type="ECO:0000313" key="3">
    <source>
        <dbReference type="Proteomes" id="UP000041254"/>
    </source>
</evidence>
<name>A0A0G4GGY5_VITBC</name>
<sequence>MPISGAIAIAPSPSTDPSQGQGIDAHSGLEQPQLCHADSVRRAVDTKVAAGRGLLQHRPELLALIRSELQKILRVRPLATYLLAVQSATSYTQRKKSLVQRFEAYAPALSEQREPRSSGEGSPRHTSQRQGTRVLTTLGDAARHEVGPSTPPAAAKGRASTLAVVSNSPHFATPTAYDEQWTQRWPREVVFVNIDQSCWLSSLLHSILRVRPLVTYLLESGSSYTMRKEALVERFEAYAPALCGKDACFKMLCVDAPPGRAALKTLPATEAF</sequence>
<organism evidence="2 3">
    <name type="scientific">Vitrella brassicaformis (strain CCMP3155)</name>
    <dbReference type="NCBI Taxonomy" id="1169540"/>
    <lineage>
        <taxon>Eukaryota</taxon>
        <taxon>Sar</taxon>
        <taxon>Alveolata</taxon>
        <taxon>Colpodellida</taxon>
        <taxon>Vitrellaceae</taxon>
        <taxon>Vitrella</taxon>
    </lineage>
</organism>
<reference evidence="2 3" key="1">
    <citation type="submission" date="2014-11" db="EMBL/GenBank/DDBJ databases">
        <authorList>
            <person name="Zhu J."/>
            <person name="Qi W."/>
            <person name="Song R."/>
        </authorList>
    </citation>
    <scope>NUCLEOTIDE SEQUENCE [LARGE SCALE GENOMIC DNA]</scope>
</reference>